<accession>E2C0D7</accession>
<dbReference type="PANTHER" id="PTHR43201:SF5">
    <property type="entry name" value="MEDIUM-CHAIN ACYL-COA LIGASE ACSF2, MITOCHONDRIAL"/>
    <property type="match status" value="1"/>
</dbReference>
<dbReference type="Pfam" id="PF00501">
    <property type="entry name" value="AMP-binding"/>
    <property type="match status" value="1"/>
</dbReference>
<dbReference type="OMA" id="ICCRGYN"/>
<evidence type="ECO:0000313" key="10">
    <source>
        <dbReference type="EMBL" id="EFN78596.1"/>
    </source>
</evidence>
<dbReference type="InterPro" id="IPR000873">
    <property type="entry name" value="AMP-dep_synth/lig_dom"/>
</dbReference>
<keyword evidence="11" id="KW-1185">Reference proteome</keyword>
<dbReference type="SUPFAM" id="SSF56801">
    <property type="entry name" value="Acetyl-CoA synthetase-like"/>
    <property type="match status" value="1"/>
</dbReference>
<name>E2C0D7_HARSA</name>
<dbReference type="GO" id="GO:0031956">
    <property type="term" value="F:medium-chain fatty acid-CoA ligase activity"/>
    <property type="evidence" value="ECO:0007669"/>
    <property type="project" value="UniProtKB-EC"/>
</dbReference>
<protein>
    <recommendedName>
        <fullName evidence="5">Medium-chain acyl-CoA ligase ACSF2, mitochondrial</fullName>
        <ecNumber evidence="4">6.2.1.2</ecNumber>
    </recommendedName>
</protein>
<dbReference type="PANTHER" id="PTHR43201">
    <property type="entry name" value="ACYL-COA SYNTHETASE"/>
    <property type="match status" value="1"/>
</dbReference>
<keyword evidence="2" id="KW-0436">Ligase</keyword>
<sequence length="549" mass="61330">MINFGESPLLNGTIGQLLGEAATKWPERVCVISHHQNIQLTFSELLRRVDILAAGLKKLGLKKGDRLGIWGPNDLEWYVAALSAARLGLVNVAINPAYQQNELIYCLRKVKVKAVISPDSFKTQNYPKMLLSVKEACPFLEHIIIYSQDHITGTRRLVDVEAMPTKTEVEAIAAEQSEISCYDGCNIQFTSGSTGKAKATLLSHHAILNNSKEAASRTVGNLDGKICCNVPFFHMFNVLMVQMAILHTGETIVLEARSFNPVSSLKAIAKEGCTWTYGTPTMWANMIDVQQRLQLPINSLSAGCTGGAPASPELIKRTRMILGLENILSIYGLTETTGIIFQSIYGEDKDLTETTVGHLSNHVEAMVVNENNVPVPFGTPGELWVRGYCNMMYYWDEEENTRNTLTQEGWLKTGDQFILEESGYGKIVGRLKDMIIRGGENIFPKEIEDFLITHPKILEVQVIGAHDEIYGEEVCAGIRLCDGEKMTKDELREYCKGKIAHFKIPRYVEFVDEFPKTYSGKVQKFQLKKQLESKGVIPTRQDRSTTISR</sequence>
<evidence type="ECO:0000256" key="6">
    <source>
        <dbReference type="ARBA" id="ARBA00047319"/>
    </source>
</evidence>
<dbReference type="InterPro" id="IPR042099">
    <property type="entry name" value="ANL_N_sf"/>
</dbReference>
<evidence type="ECO:0000259" key="9">
    <source>
        <dbReference type="Pfam" id="PF13193"/>
    </source>
</evidence>
<dbReference type="OrthoDB" id="10253115at2759"/>
<dbReference type="InterPro" id="IPR045851">
    <property type="entry name" value="AMP-bd_C_sf"/>
</dbReference>
<organism evidence="11">
    <name type="scientific">Harpegnathos saltator</name>
    <name type="common">Jerdon's jumping ant</name>
    <dbReference type="NCBI Taxonomy" id="610380"/>
    <lineage>
        <taxon>Eukaryota</taxon>
        <taxon>Metazoa</taxon>
        <taxon>Ecdysozoa</taxon>
        <taxon>Arthropoda</taxon>
        <taxon>Hexapoda</taxon>
        <taxon>Insecta</taxon>
        <taxon>Pterygota</taxon>
        <taxon>Neoptera</taxon>
        <taxon>Endopterygota</taxon>
        <taxon>Hymenoptera</taxon>
        <taxon>Apocrita</taxon>
        <taxon>Aculeata</taxon>
        <taxon>Formicoidea</taxon>
        <taxon>Formicidae</taxon>
        <taxon>Ponerinae</taxon>
        <taxon>Ponerini</taxon>
        <taxon>Harpegnathos</taxon>
    </lineage>
</organism>
<dbReference type="EMBL" id="GL451770">
    <property type="protein sequence ID" value="EFN78596.1"/>
    <property type="molecule type" value="Genomic_DNA"/>
</dbReference>
<dbReference type="InterPro" id="IPR020845">
    <property type="entry name" value="AMP-binding_CS"/>
</dbReference>
<comment type="similarity">
    <text evidence="1">Belongs to the ATP-dependent AMP-binding enzyme family.</text>
</comment>
<feature type="domain" description="AMP-dependent synthetase/ligase" evidence="8">
    <location>
        <begin position="20"/>
        <end position="395"/>
    </location>
</feature>
<dbReference type="PROSITE" id="PS00455">
    <property type="entry name" value="AMP_BINDING"/>
    <property type="match status" value="1"/>
</dbReference>
<comment type="catalytic activity">
    <reaction evidence="7">
        <text>a medium-chain fatty acid + ATP + CoA = a medium-chain fatty acyl-CoA + AMP + diphosphate</text>
        <dbReference type="Rhea" id="RHEA:48340"/>
        <dbReference type="ChEBI" id="CHEBI:30616"/>
        <dbReference type="ChEBI" id="CHEBI:33019"/>
        <dbReference type="ChEBI" id="CHEBI:57287"/>
        <dbReference type="ChEBI" id="CHEBI:59558"/>
        <dbReference type="ChEBI" id="CHEBI:90546"/>
        <dbReference type="ChEBI" id="CHEBI:456215"/>
        <dbReference type="EC" id="6.2.1.2"/>
    </reaction>
</comment>
<dbReference type="FunFam" id="3.30.300.30:FF:000008">
    <property type="entry name" value="2,3-dihydroxybenzoate-AMP ligase"/>
    <property type="match status" value="1"/>
</dbReference>
<gene>
    <name evidence="10" type="ORF">EAI_06265</name>
</gene>
<evidence type="ECO:0000256" key="3">
    <source>
        <dbReference type="ARBA" id="ARBA00037247"/>
    </source>
</evidence>
<dbReference type="Gene3D" id="3.40.50.12780">
    <property type="entry name" value="N-terminal domain of ligase-like"/>
    <property type="match status" value="1"/>
</dbReference>
<dbReference type="InParanoid" id="E2C0D7"/>
<evidence type="ECO:0000259" key="8">
    <source>
        <dbReference type="Pfam" id="PF00501"/>
    </source>
</evidence>
<dbReference type="GO" id="GO:0006631">
    <property type="term" value="P:fatty acid metabolic process"/>
    <property type="evidence" value="ECO:0007669"/>
    <property type="project" value="TreeGrafter"/>
</dbReference>
<dbReference type="Proteomes" id="UP000008237">
    <property type="component" value="Unassembled WGS sequence"/>
</dbReference>
<evidence type="ECO:0000256" key="5">
    <source>
        <dbReference type="ARBA" id="ARBA00039638"/>
    </source>
</evidence>
<dbReference type="AlphaFoldDB" id="E2C0D7"/>
<evidence type="ECO:0000313" key="11">
    <source>
        <dbReference type="Proteomes" id="UP000008237"/>
    </source>
</evidence>
<feature type="domain" description="AMP-binding enzyme C-terminal" evidence="9">
    <location>
        <begin position="446"/>
        <end position="521"/>
    </location>
</feature>
<dbReference type="Pfam" id="PF13193">
    <property type="entry name" value="AMP-binding_C"/>
    <property type="match status" value="1"/>
</dbReference>
<proteinExistence type="inferred from homology"/>
<comment type="catalytic activity">
    <reaction evidence="6">
        <text>octanoate + ATP + CoA = octanoyl-CoA + AMP + diphosphate</text>
        <dbReference type="Rhea" id="RHEA:33631"/>
        <dbReference type="ChEBI" id="CHEBI:25646"/>
        <dbReference type="ChEBI" id="CHEBI:30616"/>
        <dbReference type="ChEBI" id="CHEBI:33019"/>
        <dbReference type="ChEBI" id="CHEBI:57287"/>
        <dbReference type="ChEBI" id="CHEBI:57386"/>
        <dbReference type="ChEBI" id="CHEBI:456215"/>
    </reaction>
</comment>
<comment type="function">
    <text evidence="3">Acyl-CoA synthases catalyze the initial reaction in fatty acid metabolism, by forming a thioester with CoA. Has some preference toward medium-chain substrates. Plays a role in adipocyte differentiation.</text>
</comment>
<reference evidence="10 11" key="1">
    <citation type="journal article" date="2010" name="Science">
        <title>Genomic comparison of the ants Camponotus floridanus and Harpegnathos saltator.</title>
        <authorList>
            <person name="Bonasio R."/>
            <person name="Zhang G."/>
            <person name="Ye C."/>
            <person name="Mutti N.S."/>
            <person name="Fang X."/>
            <person name="Qin N."/>
            <person name="Donahue G."/>
            <person name="Yang P."/>
            <person name="Li Q."/>
            <person name="Li C."/>
            <person name="Zhang P."/>
            <person name="Huang Z."/>
            <person name="Berger S.L."/>
            <person name="Reinberg D."/>
            <person name="Wang J."/>
            <person name="Liebig J."/>
        </authorList>
    </citation>
    <scope>NUCLEOTIDE SEQUENCE [LARGE SCALE GENOMIC DNA]</scope>
    <source>
        <strain evidence="10 11">R22 G/1</strain>
    </source>
</reference>
<evidence type="ECO:0000256" key="4">
    <source>
        <dbReference type="ARBA" id="ARBA00039009"/>
    </source>
</evidence>
<evidence type="ECO:0000256" key="2">
    <source>
        <dbReference type="ARBA" id="ARBA00022598"/>
    </source>
</evidence>
<dbReference type="FunCoup" id="E2C0D7">
    <property type="interactions" value="372"/>
</dbReference>
<evidence type="ECO:0000256" key="7">
    <source>
        <dbReference type="ARBA" id="ARBA00048277"/>
    </source>
</evidence>
<dbReference type="InterPro" id="IPR025110">
    <property type="entry name" value="AMP-bd_C"/>
</dbReference>
<dbReference type="STRING" id="610380.E2C0D7"/>
<dbReference type="Gene3D" id="3.30.300.30">
    <property type="match status" value="1"/>
</dbReference>
<evidence type="ECO:0000256" key="1">
    <source>
        <dbReference type="ARBA" id="ARBA00006432"/>
    </source>
</evidence>
<dbReference type="EC" id="6.2.1.2" evidence="4"/>